<feature type="active site" description="Nucleophile; methyl group acceptor" evidence="8">
    <location>
        <position position="141"/>
    </location>
</feature>
<reference evidence="11" key="1">
    <citation type="submission" date="2021-02" db="EMBL/GenBank/DDBJ databases">
        <title>Strain Y2R2, a novel species of the genus Halomonas.</title>
        <authorList>
            <person name="Huang H."/>
        </authorList>
    </citation>
    <scope>NUCLEOTIDE SEQUENCE</scope>
    <source>
        <strain evidence="11">Y2R2</strain>
    </source>
</reference>
<accession>A0A5C1NL31</accession>
<dbReference type="GO" id="GO:0003908">
    <property type="term" value="F:methylated-DNA-[protein]-cysteine S-methyltransferase activity"/>
    <property type="evidence" value="ECO:0007669"/>
    <property type="project" value="UniProtKB-UniRule"/>
</dbReference>
<dbReference type="CDD" id="cd06445">
    <property type="entry name" value="ATase"/>
    <property type="match status" value="1"/>
</dbReference>
<comment type="catalytic activity">
    <reaction evidence="1 8">
        <text>a 4-O-methyl-thymidine in DNA + L-cysteinyl-[protein] = a thymidine in DNA + S-methyl-L-cysteinyl-[protein]</text>
        <dbReference type="Rhea" id="RHEA:53428"/>
        <dbReference type="Rhea" id="RHEA-COMP:10131"/>
        <dbReference type="Rhea" id="RHEA-COMP:10132"/>
        <dbReference type="Rhea" id="RHEA-COMP:13555"/>
        <dbReference type="Rhea" id="RHEA-COMP:13556"/>
        <dbReference type="ChEBI" id="CHEBI:29950"/>
        <dbReference type="ChEBI" id="CHEBI:82612"/>
        <dbReference type="ChEBI" id="CHEBI:137386"/>
        <dbReference type="ChEBI" id="CHEBI:137387"/>
        <dbReference type="EC" id="2.1.1.63"/>
    </reaction>
</comment>
<dbReference type="SUPFAM" id="SSF53155">
    <property type="entry name" value="Methylated DNA-protein cysteine methyltransferase domain"/>
    <property type="match status" value="1"/>
</dbReference>
<name>A0A5C1NL31_9GAMM</name>
<evidence type="ECO:0000256" key="7">
    <source>
        <dbReference type="ARBA" id="ARBA00049348"/>
    </source>
</evidence>
<dbReference type="InterPro" id="IPR036388">
    <property type="entry name" value="WH-like_DNA-bd_sf"/>
</dbReference>
<dbReference type="GO" id="GO:0006307">
    <property type="term" value="P:DNA alkylation repair"/>
    <property type="evidence" value="ECO:0007669"/>
    <property type="project" value="UniProtKB-UniRule"/>
</dbReference>
<evidence type="ECO:0000256" key="3">
    <source>
        <dbReference type="ARBA" id="ARBA00022603"/>
    </source>
</evidence>
<keyword evidence="2 8" id="KW-0963">Cytoplasm</keyword>
<feature type="domain" description="Methylguanine DNA methyltransferase ribonuclease-like" evidence="10">
    <location>
        <begin position="27"/>
        <end position="85"/>
    </location>
</feature>
<organism evidence="11 12">
    <name type="scientific">Halomonas binhaiensis</name>
    <dbReference type="NCBI Taxonomy" id="2562282"/>
    <lineage>
        <taxon>Bacteria</taxon>
        <taxon>Pseudomonadati</taxon>
        <taxon>Pseudomonadota</taxon>
        <taxon>Gammaproteobacteria</taxon>
        <taxon>Oceanospirillales</taxon>
        <taxon>Halomonadaceae</taxon>
        <taxon>Halomonas</taxon>
    </lineage>
</organism>
<dbReference type="EMBL" id="CP038437">
    <property type="protein sequence ID" value="QEM83107.1"/>
    <property type="molecule type" value="Genomic_DNA"/>
</dbReference>
<dbReference type="Pfam" id="PF01035">
    <property type="entry name" value="DNA_binding_1"/>
    <property type="match status" value="1"/>
</dbReference>
<keyword evidence="5 8" id="KW-0227">DNA damage</keyword>
<protein>
    <recommendedName>
        <fullName evidence="8">Methylated-DNA--protein-cysteine methyltransferase</fullName>
        <ecNumber evidence="8">2.1.1.63</ecNumber>
    </recommendedName>
    <alternativeName>
        <fullName evidence="8">6-O-methylguanine-DNA methyltransferase</fullName>
        <shortName evidence="8">MGMT</shortName>
    </alternativeName>
    <alternativeName>
        <fullName evidence="8">O-6-methylguanine-DNA-alkyltransferase</fullName>
    </alternativeName>
</protein>
<dbReference type="OrthoDB" id="9811249at2"/>
<feature type="domain" description="Methylated-DNA-[protein]-cysteine S-methyltransferase DNA binding" evidence="9">
    <location>
        <begin position="90"/>
        <end position="169"/>
    </location>
</feature>
<dbReference type="FunFam" id="1.10.10.10:FF:000337">
    <property type="entry name" value="Methylated-DNA--protein-cysteine methyltransferase"/>
    <property type="match status" value="1"/>
</dbReference>
<proteinExistence type="inferred from homology"/>
<dbReference type="InterPro" id="IPR001497">
    <property type="entry name" value="MethylDNA_cys_MeTrfase_AS"/>
</dbReference>
<dbReference type="NCBIfam" id="TIGR00589">
    <property type="entry name" value="ogt"/>
    <property type="match status" value="1"/>
</dbReference>
<keyword evidence="4 8" id="KW-0808">Transferase</keyword>
<sequence length="177" mass="19138">MSIKPAEYDTLSQYAGLDIYYPPESAALGCLVIAASGNGLAHLDFADEEQVQMLSLRPNEHTDTCKAQLGEYFQGNRKDFDLNLDAAGTDFQRQVWQALTTIPYGETRSYAEIAEGLGRKGAQRAIGMANGRNPIAIVVPCHRVIGSDGRLTGYAGGIGRKQWLLAFEAGEVPLGLC</sequence>
<comment type="subcellular location">
    <subcellularLocation>
        <location evidence="8">Cytoplasm</location>
    </subcellularLocation>
</comment>
<keyword evidence="12" id="KW-1185">Reference proteome</keyword>
<evidence type="ECO:0000259" key="10">
    <source>
        <dbReference type="Pfam" id="PF02870"/>
    </source>
</evidence>
<evidence type="ECO:0000256" key="5">
    <source>
        <dbReference type="ARBA" id="ARBA00022763"/>
    </source>
</evidence>
<evidence type="ECO:0000256" key="4">
    <source>
        <dbReference type="ARBA" id="ARBA00022679"/>
    </source>
</evidence>
<dbReference type="RefSeq" id="WP_149286229.1">
    <property type="nucleotide sequence ID" value="NZ_CP038437.2"/>
</dbReference>
<dbReference type="PANTHER" id="PTHR10815:SF5">
    <property type="entry name" value="METHYLATED-DNA--PROTEIN-CYSTEINE METHYLTRANSFERASE"/>
    <property type="match status" value="1"/>
</dbReference>
<dbReference type="InterPro" id="IPR036631">
    <property type="entry name" value="MGMT_N_sf"/>
</dbReference>
<gene>
    <name evidence="11" type="ORF">E4T21_17335</name>
</gene>
<evidence type="ECO:0000313" key="12">
    <source>
        <dbReference type="Proteomes" id="UP000324285"/>
    </source>
</evidence>
<dbReference type="HAMAP" id="MF_00772">
    <property type="entry name" value="OGT"/>
    <property type="match status" value="1"/>
</dbReference>
<comment type="similarity">
    <text evidence="8">Belongs to the MGMT family.</text>
</comment>
<comment type="miscellaneous">
    <text evidence="8">This enzyme catalyzes only one turnover and therefore is not strictly catalytic. According to one definition, an enzyme is a biocatalyst that acts repeatedly and over many reaction cycles.</text>
</comment>
<dbReference type="SUPFAM" id="SSF46767">
    <property type="entry name" value="Methylated DNA-protein cysteine methyltransferase, C-terminal domain"/>
    <property type="match status" value="1"/>
</dbReference>
<dbReference type="Pfam" id="PF02870">
    <property type="entry name" value="Methyltransf_1N"/>
    <property type="match status" value="1"/>
</dbReference>
<dbReference type="EC" id="2.1.1.63" evidence="8"/>
<dbReference type="InterPro" id="IPR014048">
    <property type="entry name" value="MethylDNA_cys_MeTrfase_DNA-bd"/>
</dbReference>
<dbReference type="Gene3D" id="1.10.10.10">
    <property type="entry name" value="Winged helix-like DNA-binding domain superfamily/Winged helix DNA-binding domain"/>
    <property type="match status" value="1"/>
</dbReference>
<evidence type="ECO:0000256" key="1">
    <source>
        <dbReference type="ARBA" id="ARBA00001286"/>
    </source>
</evidence>
<dbReference type="PANTHER" id="PTHR10815">
    <property type="entry name" value="METHYLATED-DNA--PROTEIN-CYSTEINE METHYLTRANSFERASE"/>
    <property type="match status" value="1"/>
</dbReference>
<dbReference type="Proteomes" id="UP000324285">
    <property type="component" value="Chromosome"/>
</dbReference>
<evidence type="ECO:0000259" key="9">
    <source>
        <dbReference type="Pfam" id="PF01035"/>
    </source>
</evidence>
<dbReference type="AlphaFoldDB" id="A0A5C1NL31"/>
<dbReference type="InterPro" id="IPR036217">
    <property type="entry name" value="MethylDNA_cys_MeTrfase_DNAb"/>
</dbReference>
<dbReference type="KEGG" id="hbh:E4T21_17335"/>
<dbReference type="InterPro" id="IPR023546">
    <property type="entry name" value="MGMT"/>
</dbReference>
<dbReference type="Gene3D" id="3.30.160.70">
    <property type="entry name" value="Methylated DNA-protein cysteine methyltransferase domain"/>
    <property type="match status" value="1"/>
</dbReference>
<evidence type="ECO:0000256" key="2">
    <source>
        <dbReference type="ARBA" id="ARBA00022490"/>
    </source>
</evidence>
<dbReference type="GO" id="GO:0032259">
    <property type="term" value="P:methylation"/>
    <property type="evidence" value="ECO:0007669"/>
    <property type="project" value="UniProtKB-KW"/>
</dbReference>
<keyword evidence="3 8" id="KW-0489">Methyltransferase</keyword>
<dbReference type="PROSITE" id="PS00374">
    <property type="entry name" value="MGMT"/>
    <property type="match status" value="1"/>
</dbReference>
<evidence type="ECO:0000256" key="8">
    <source>
        <dbReference type="HAMAP-Rule" id="MF_00772"/>
    </source>
</evidence>
<keyword evidence="6 8" id="KW-0234">DNA repair</keyword>
<dbReference type="InterPro" id="IPR008332">
    <property type="entry name" value="MethylG_MeTrfase_N"/>
</dbReference>
<comment type="function">
    <text evidence="8">Involved in the cellular defense against the biological effects of O6-methylguanine (O6-MeG) and O4-methylthymine (O4-MeT) in DNA. Repairs the methylated nucleobase in DNA by stoichiometrically transferring the methyl group to a cysteine residue in the enzyme. This is a suicide reaction: the enzyme is irreversibly inactivated.</text>
</comment>
<evidence type="ECO:0000313" key="11">
    <source>
        <dbReference type="EMBL" id="QEM83107.1"/>
    </source>
</evidence>
<evidence type="ECO:0000256" key="6">
    <source>
        <dbReference type="ARBA" id="ARBA00023204"/>
    </source>
</evidence>
<dbReference type="GO" id="GO:0005737">
    <property type="term" value="C:cytoplasm"/>
    <property type="evidence" value="ECO:0007669"/>
    <property type="project" value="UniProtKB-SubCell"/>
</dbReference>
<comment type="catalytic activity">
    <reaction evidence="7 8">
        <text>a 6-O-methyl-2'-deoxyguanosine in DNA + L-cysteinyl-[protein] = S-methyl-L-cysteinyl-[protein] + a 2'-deoxyguanosine in DNA</text>
        <dbReference type="Rhea" id="RHEA:24000"/>
        <dbReference type="Rhea" id="RHEA-COMP:10131"/>
        <dbReference type="Rhea" id="RHEA-COMP:10132"/>
        <dbReference type="Rhea" id="RHEA-COMP:11367"/>
        <dbReference type="Rhea" id="RHEA-COMP:11368"/>
        <dbReference type="ChEBI" id="CHEBI:29950"/>
        <dbReference type="ChEBI" id="CHEBI:82612"/>
        <dbReference type="ChEBI" id="CHEBI:85445"/>
        <dbReference type="ChEBI" id="CHEBI:85448"/>
        <dbReference type="EC" id="2.1.1.63"/>
    </reaction>
</comment>